<dbReference type="EMBL" id="JAPWIJ010000011">
    <property type="protein sequence ID" value="MCZ4521309.1"/>
    <property type="molecule type" value="Genomic_DNA"/>
</dbReference>
<dbReference type="InterPro" id="IPR020846">
    <property type="entry name" value="MFS_dom"/>
</dbReference>
<dbReference type="PRINTS" id="PR01036">
    <property type="entry name" value="TCRTETB"/>
</dbReference>
<feature type="transmembrane region" description="Helical" evidence="5">
    <location>
        <begin position="136"/>
        <end position="160"/>
    </location>
</feature>
<dbReference type="Pfam" id="PF07690">
    <property type="entry name" value="MFS_1"/>
    <property type="match status" value="1"/>
</dbReference>
<feature type="transmembrane region" description="Helical" evidence="5">
    <location>
        <begin position="443"/>
        <end position="461"/>
    </location>
</feature>
<feature type="domain" description="Major facilitator superfamily (MFS) profile" evidence="6">
    <location>
        <begin position="11"/>
        <end position="466"/>
    </location>
</feature>
<dbReference type="InterPro" id="IPR011701">
    <property type="entry name" value="MFS"/>
</dbReference>
<proteinExistence type="predicted"/>
<keyword evidence="4 5" id="KW-0472">Membrane</keyword>
<comment type="caution">
    <text evidence="7">The sequence shown here is derived from an EMBL/GenBank/DDBJ whole genome shotgun (WGS) entry which is preliminary data.</text>
</comment>
<keyword evidence="2 5" id="KW-0812">Transmembrane</keyword>
<feature type="transmembrane region" description="Helical" evidence="5">
    <location>
        <begin position="410"/>
        <end position="431"/>
    </location>
</feature>
<evidence type="ECO:0000313" key="7">
    <source>
        <dbReference type="EMBL" id="MCZ4521309.1"/>
    </source>
</evidence>
<evidence type="ECO:0000259" key="6">
    <source>
        <dbReference type="PROSITE" id="PS50850"/>
    </source>
</evidence>
<feature type="transmembrane region" description="Helical" evidence="5">
    <location>
        <begin position="366"/>
        <end position="389"/>
    </location>
</feature>
<feature type="transmembrane region" description="Helical" evidence="5">
    <location>
        <begin position="102"/>
        <end position="124"/>
    </location>
</feature>
<feature type="transmembrane region" description="Helical" evidence="5">
    <location>
        <begin position="269"/>
        <end position="289"/>
    </location>
</feature>
<evidence type="ECO:0000256" key="2">
    <source>
        <dbReference type="ARBA" id="ARBA00022692"/>
    </source>
</evidence>
<organism evidence="7 8">
    <name type="scientific">Rhodococcus ruber</name>
    <dbReference type="NCBI Taxonomy" id="1830"/>
    <lineage>
        <taxon>Bacteria</taxon>
        <taxon>Bacillati</taxon>
        <taxon>Actinomycetota</taxon>
        <taxon>Actinomycetes</taxon>
        <taxon>Mycobacteriales</taxon>
        <taxon>Nocardiaceae</taxon>
        <taxon>Rhodococcus</taxon>
    </lineage>
</organism>
<evidence type="ECO:0000256" key="3">
    <source>
        <dbReference type="ARBA" id="ARBA00022989"/>
    </source>
</evidence>
<feature type="transmembrane region" description="Helical" evidence="5">
    <location>
        <begin position="166"/>
        <end position="189"/>
    </location>
</feature>
<evidence type="ECO:0000256" key="1">
    <source>
        <dbReference type="ARBA" id="ARBA00004651"/>
    </source>
</evidence>
<keyword evidence="3 5" id="KW-1133">Transmembrane helix</keyword>
<dbReference type="InterPro" id="IPR036259">
    <property type="entry name" value="MFS_trans_sf"/>
</dbReference>
<dbReference type="SUPFAM" id="SSF103473">
    <property type="entry name" value="MFS general substrate transporter"/>
    <property type="match status" value="1"/>
</dbReference>
<dbReference type="RefSeq" id="WP_269607738.1">
    <property type="nucleotide sequence ID" value="NZ_JAPWIJ010000011.1"/>
</dbReference>
<dbReference type="Gene3D" id="1.20.1250.20">
    <property type="entry name" value="MFS general substrate transporter like domains"/>
    <property type="match status" value="1"/>
</dbReference>
<sequence>MTHRRSGSWMTLCACLLAVTMQMIDVTAVTVALPTIARDLDGTGAQQVWVPAAYLLAFACALLTMARTGEVFGRRNTFVVGTAMFASTSVLCAYAPTIELLIVGRVVQGVAGAAMSAQTVAIVTATYSGSRRTTAFALYGGTAGLAGLAGPSVGAVLLHLDILGTGWRAIFLINVPISVAAIVLARRYVCAGSRHVLSGGLFDPIGVVLWSIGAVSIVYPIMTSASLMAAVPVLGIGLVLLALFAVWERRRSEAGAHVMVDTRIFAERGFTYGCVVSALVYGTFTAFVLTMSVTLQTGLGDSASTVGVITIPFALGAVVASLGAPIAFHRWDSRVVAAGAATMGAALLVLGAAVDYFDRPGFPWPMTIPLVLVGAGLGAVIAPLQSTIVAGVRPDAIGSASGIMPTVQQVGSAVGTAVTGAVYFALLPVQAVARDHLVAQQRVLFGLAATMAVATAVAMALPRSDRVATEGVREPVNVPQRSP</sequence>
<dbReference type="Proteomes" id="UP001081071">
    <property type="component" value="Unassembled WGS sequence"/>
</dbReference>
<accession>A0ABT4MK04</accession>
<evidence type="ECO:0000256" key="5">
    <source>
        <dbReference type="SAM" id="Phobius"/>
    </source>
</evidence>
<evidence type="ECO:0000256" key="4">
    <source>
        <dbReference type="ARBA" id="ARBA00023136"/>
    </source>
</evidence>
<dbReference type="PANTHER" id="PTHR42718:SF39">
    <property type="entry name" value="ACTINORHODIN TRANSPORTER-RELATED"/>
    <property type="match status" value="1"/>
</dbReference>
<reference evidence="7" key="1">
    <citation type="submission" date="2022-12" db="EMBL/GenBank/DDBJ databases">
        <authorList>
            <person name="Krivoruchko A.V."/>
            <person name="Elkin A."/>
        </authorList>
    </citation>
    <scope>NUCLEOTIDE SEQUENCE</scope>
    <source>
        <strain evidence="7">IEGM 1391</strain>
    </source>
</reference>
<feature type="transmembrane region" description="Helical" evidence="5">
    <location>
        <begin position="309"/>
        <end position="328"/>
    </location>
</feature>
<dbReference type="CDD" id="cd17321">
    <property type="entry name" value="MFS_MMR_MDR_like"/>
    <property type="match status" value="1"/>
</dbReference>
<protein>
    <submittedName>
        <fullName evidence="7">MFS transporter</fullName>
    </submittedName>
</protein>
<feature type="transmembrane region" description="Helical" evidence="5">
    <location>
        <begin position="48"/>
        <end position="66"/>
    </location>
</feature>
<feature type="transmembrane region" description="Helical" evidence="5">
    <location>
        <begin position="227"/>
        <end position="248"/>
    </location>
</feature>
<gene>
    <name evidence="7" type="ORF">O4220_22570</name>
</gene>
<feature type="transmembrane region" description="Helical" evidence="5">
    <location>
        <begin position="201"/>
        <end position="221"/>
    </location>
</feature>
<evidence type="ECO:0000313" key="8">
    <source>
        <dbReference type="Proteomes" id="UP001081071"/>
    </source>
</evidence>
<dbReference type="PANTHER" id="PTHR42718">
    <property type="entry name" value="MAJOR FACILITATOR SUPERFAMILY MULTIDRUG TRANSPORTER MFSC"/>
    <property type="match status" value="1"/>
</dbReference>
<keyword evidence="8" id="KW-1185">Reference proteome</keyword>
<feature type="transmembrane region" description="Helical" evidence="5">
    <location>
        <begin position="78"/>
        <end position="96"/>
    </location>
</feature>
<feature type="transmembrane region" description="Helical" evidence="5">
    <location>
        <begin position="335"/>
        <end position="354"/>
    </location>
</feature>
<dbReference type="Gene3D" id="1.20.1720.10">
    <property type="entry name" value="Multidrug resistance protein D"/>
    <property type="match status" value="1"/>
</dbReference>
<comment type="subcellular location">
    <subcellularLocation>
        <location evidence="1">Cell membrane</location>
        <topology evidence="1">Multi-pass membrane protein</topology>
    </subcellularLocation>
</comment>
<name>A0ABT4MK04_9NOCA</name>
<dbReference type="PROSITE" id="PS50850">
    <property type="entry name" value="MFS"/>
    <property type="match status" value="1"/>
</dbReference>